<dbReference type="GO" id="GO:0008168">
    <property type="term" value="F:methyltransferase activity"/>
    <property type="evidence" value="ECO:0007669"/>
    <property type="project" value="InterPro"/>
</dbReference>
<evidence type="ECO:0000313" key="4">
    <source>
        <dbReference type="Proteomes" id="UP000076727"/>
    </source>
</evidence>
<protein>
    <recommendedName>
        <fullName evidence="2">Ribosomal RNA methyltransferase FtsJ domain-containing protein</fullName>
    </recommendedName>
</protein>
<dbReference type="EMBL" id="KV429120">
    <property type="protein sequence ID" value="KZT64735.1"/>
    <property type="molecule type" value="Genomic_DNA"/>
</dbReference>
<dbReference type="CDD" id="cd02440">
    <property type="entry name" value="AdoMet_MTases"/>
    <property type="match status" value="1"/>
</dbReference>
<gene>
    <name evidence="3" type="ORF">DAEQUDRAFT_814788</name>
</gene>
<dbReference type="AlphaFoldDB" id="A0A165LQR2"/>
<evidence type="ECO:0000256" key="1">
    <source>
        <dbReference type="SAM" id="MobiDB-lite"/>
    </source>
</evidence>
<name>A0A165LQR2_9APHY</name>
<reference evidence="3 4" key="1">
    <citation type="journal article" date="2016" name="Mol. Biol. Evol.">
        <title>Comparative Genomics of Early-Diverging Mushroom-Forming Fungi Provides Insights into the Origins of Lignocellulose Decay Capabilities.</title>
        <authorList>
            <person name="Nagy L.G."/>
            <person name="Riley R."/>
            <person name="Tritt A."/>
            <person name="Adam C."/>
            <person name="Daum C."/>
            <person name="Floudas D."/>
            <person name="Sun H."/>
            <person name="Yadav J.S."/>
            <person name="Pangilinan J."/>
            <person name="Larsson K.H."/>
            <person name="Matsuura K."/>
            <person name="Barry K."/>
            <person name="Labutti K."/>
            <person name="Kuo R."/>
            <person name="Ohm R.A."/>
            <person name="Bhattacharya S.S."/>
            <person name="Shirouzu T."/>
            <person name="Yoshinaga Y."/>
            <person name="Martin F.M."/>
            <person name="Grigoriev I.V."/>
            <person name="Hibbett D.S."/>
        </authorList>
    </citation>
    <scope>NUCLEOTIDE SEQUENCE [LARGE SCALE GENOMIC DNA]</scope>
    <source>
        <strain evidence="3 4">L-15889</strain>
    </source>
</reference>
<feature type="domain" description="Ribosomal RNA methyltransferase FtsJ" evidence="2">
    <location>
        <begin position="118"/>
        <end position="289"/>
    </location>
</feature>
<dbReference type="GO" id="GO:0032259">
    <property type="term" value="P:methylation"/>
    <property type="evidence" value="ECO:0007669"/>
    <property type="project" value="InterPro"/>
</dbReference>
<dbReference type="Gene3D" id="3.40.50.150">
    <property type="entry name" value="Vaccinia Virus protein VP39"/>
    <property type="match status" value="1"/>
</dbReference>
<dbReference type="InterPro" id="IPR002877">
    <property type="entry name" value="RNA_MeTrfase_FtsJ_dom"/>
</dbReference>
<feature type="region of interest" description="Disordered" evidence="1">
    <location>
        <begin position="371"/>
        <end position="392"/>
    </location>
</feature>
<proteinExistence type="predicted"/>
<dbReference type="OrthoDB" id="417125at2759"/>
<evidence type="ECO:0000259" key="2">
    <source>
        <dbReference type="Pfam" id="PF01728"/>
    </source>
</evidence>
<dbReference type="InterPro" id="IPR029063">
    <property type="entry name" value="SAM-dependent_MTases_sf"/>
</dbReference>
<feature type="compositionally biased region" description="Polar residues" evidence="1">
    <location>
        <begin position="380"/>
        <end position="392"/>
    </location>
</feature>
<accession>A0A165LQR2</accession>
<dbReference type="Pfam" id="PF01728">
    <property type="entry name" value="FtsJ"/>
    <property type="match status" value="1"/>
</dbReference>
<dbReference type="Proteomes" id="UP000076727">
    <property type="component" value="Unassembled WGS sequence"/>
</dbReference>
<organism evidence="3 4">
    <name type="scientific">Daedalea quercina L-15889</name>
    <dbReference type="NCBI Taxonomy" id="1314783"/>
    <lineage>
        <taxon>Eukaryota</taxon>
        <taxon>Fungi</taxon>
        <taxon>Dikarya</taxon>
        <taxon>Basidiomycota</taxon>
        <taxon>Agaricomycotina</taxon>
        <taxon>Agaricomycetes</taxon>
        <taxon>Polyporales</taxon>
        <taxon>Fomitopsis</taxon>
    </lineage>
</organism>
<dbReference type="SUPFAM" id="SSF53335">
    <property type="entry name" value="S-adenosyl-L-methionine-dependent methyltransferases"/>
    <property type="match status" value="1"/>
</dbReference>
<keyword evidence="4" id="KW-1185">Reference proteome</keyword>
<evidence type="ECO:0000313" key="3">
    <source>
        <dbReference type="EMBL" id="KZT64735.1"/>
    </source>
</evidence>
<dbReference type="STRING" id="1314783.A0A165LQR2"/>
<sequence length="392" mass="44067">MEPTQATAAVAISEHFATIADVDEAIRANAAIERIQSQGIPEYIAPRRLTAFEKPFFERSLELRQLIFMKHFYSESDAVTQIFQREHERNRIAAKSEKVPRKYLDSFRKTFRDLNDECNNAFGYKVRWFLDLGCAPGGFATWLLRNNKKARGTGITLSSGSGGLQFQLDAKLRERFWVYFDDVCRFAMGQAILGTPGRGFDLVLANASIMLGGDVVPWNQSVRLTHAQLLMAVQHLAPNGTLVMSLKARPLHWIVDIVEVLRDLFTSVVAVKPQSQARRSFVYMVCRGFRADVGSKGRYILRLRECLEYLNNITGPIDAPSGGTENIPRLHGVEGEALADESYQYVIGLFRNAWIRQYSAIRLHYESALQPSKPVDPELDSSTSEDVAAGSQ</sequence>